<dbReference type="InterPro" id="IPR023214">
    <property type="entry name" value="HAD_sf"/>
</dbReference>
<dbReference type="EMBL" id="CP155573">
    <property type="protein sequence ID" value="XFO65049.1"/>
    <property type="molecule type" value="Genomic_DNA"/>
</dbReference>
<dbReference type="NCBIfam" id="TIGR01549">
    <property type="entry name" value="HAD-SF-IA-v1"/>
    <property type="match status" value="1"/>
</dbReference>
<dbReference type="RefSeq" id="WP_094606735.1">
    <property type="nucleotide sequence ID" value="NZ_CP155573.1"/>
</dbReference>
<dbReference type="InterPro" id="IPR050155">
    <property type="entry name" value="HAD-like_hydrolase_sf"/>
</dbReference>
<protein>
    <submittedName>
        <fullName evidence="1">Pyrophosphatase PpaX</fullName>
        <ecNumber evidence="1">3.6.1.1</ecNumber>
    </submittedName>
</protein>
<dbReference type="InterPro" id="IPR041492">
    <property type="entry name" value="HAD_2"/>
</dbReference>
<dbReference type="InterPro" id="IPR023198">
    <property type="entry name" value="PGP-like_dom2"/>
</dbReference>
<organism evidence="1 2">
    <name type="scientific">Sporomusa silvacetica DSM 10669</name>
    <dbReference type="NCBI Taxonomy" id="1123289"/>
    <lineage>
        <taxon>Bacteria</taxon>
        <taxon>Bacillati</taxon>
        <taxon>Bacillota</taxon>
        <taxon>Negativicutes</taxon>
        <taxon>Selenomonadales</taxon>
        <taxon>Sporomusaceae</taxon>
        <taxon>Sporomusa</taxon>
    </lineage>
</organism>
<dbReference type="GO" id="GO:0004427">
    <property type="term" value="F:inorganic diphosphate phosphatase activity"/>
    <property type="evidence" value="ECO:0007669"/>
    <property type="project" value="UniProtKB-EC"/>
</dbReference>
<gene>
    <name evidence="1" type="primary">ppaX_1</name>
    <name evidence="1" type="ORF">SPSIL_011580</name>
</gene>
<name>A0ABZ3IH99_9FIRM</name>
<dbReference type="InterPro" id="IPR006439">
    <property type="entry name" value="HAD-SF_hydro_IA"/>
</dbReference>
<dbReference type="PANTHER" id="PTHR43434">
    <property type="entry name" value="PHOSPHOGLYCOLATE PHOSPHATASE"/>
    <property type="match status" value="1"/>
</dbReference>
<dbReference type="PANTHER" id="PTHR43434:SF1">
    <property type="entry name" value="PHOSPHOGLYCOLATE PHOSPHATASE"/>
    <property type="match status" value="1"/>
</dbReference>
<dbReference type="SFLD" id="SFLDG01129">
    <property type="entry name" value="C1.5:_HAD__Beta-PGM__Phosphata"/>
    <property type="match status" value="1"/>
</dbReference>
<keyword evidence="1" id="KW-0378">Hydrolase</keyword>
<dbReference type="Gene3D" id="1.10.150.240">
    <property type="entry name" value="Putative phosphatase, domain 2"/>
    <property type="match status" value="1"/>
</dbReference>
<dbReference type="Pfam" id="PF13419">
    <property type="entry name" value="HAD_2"/>
    <property type="match status" value="1"/>
</dbReference>
<reference evidence="1" key="1">
    <citation type="submission" date="2024-05" db="EMBL/GenBank/DDBJ databases">
        <title>Isolation and characterization of Sporomusa carbonis sp. nov., a carboxydotrophic hydrogenogen in the genus of Sporomusa isolated from a charcoal burning pile.</title>
        <authorList>
            <person name="Boeer T."/>
            <person name="Rosenbaum F."/>
            <person name="Eysell L."/>
            <person name="Mueller V."/>
            <person name="Daniel R."/>
            <person name="Poehlein A."/>
        </authorList>
    </citation>
    <scope>NUCLEOTIDE SEQUENCE [LARGE SCALE GENOMIC DNA]</scope>
    <source>
        <strain evidence="1">DSM 10669</strain>
    </source>
</reference>
<dbReference type="Proteomes" id="UP000216752">
    <property type="component" value="Chromosome"/>
</dbReference>
<dbReference type="EC" id="3.6.1.1" evidence="1"/>
<sequence>MKIRGMIFDLDGTLLNSLPVCYSGFRSTLRKFLGREYSDTEINALFGPSEEGVLKKLLPDQWEESLQYYLAAYDKAHTEYAKPFPGVEAALALLKERNVRLAIVSGKGAGTMAISLRHSGLGKFFEVVQTGSEHGADKPAHIKKVVSLWDYNPGEIAYIGDTAYDIQAAQTVGTVAIGAVWANTASTQQVKAMNPDQVFSSVEDFLAWIETSFPKSKSEKNGQFCETRVRGLPRGSCY</sequence>
<dbReference type="SFLD" id="SFLDS00003">
    <property type="entry name" value="Haloacid_Dehalogenase"/>
    <property type="match status" value="1"/>
</dbReference>
<dbReference type="Gene3D" id="3.40.50.1000">
    <property type="entry name" value="HAD superfamily/HAD-like"/>
    <property type="match status" value="1"/>
</dbReference>
<dbReference type="InterPro" id="IPR036412">
    <property type="entry name" value="HAD-like_sf"/>
</dbReference>
<dbReference type="SUPFAM" id="SSF56784">
    <property type="entry name" value="HAD-like"/>
    <property type="match status" value="1"/>
</dbReference>
<accession>A0ABZ3IH99</accession>
<keyword evidence="2" id="KW-1185">Reference proteome</keyword>
<evidence type="ECO:0000313" key="2">
    <source>
        <dbReference type="Proteomes" id="UP000216752"/>
    </source>
</evidence>
<proteinExistence type="predicted"/>
<evidence type="ECO:0000313" key="1">
    <source>
        <dbReference type="EMBL" id="XFO65049.1"/>
    </source>
</evidence>